<dbReference type="AlphaFoldDB" id="A0A1M7RBB7"/>
<feature type="domain" description="HD" evidence="1">
    <location>
        <begin position="31"/>
        <end position="150"/>
    </location>
</feature>
<dbReference type="NCBIfam" id="TIGR00277">
    <property type="entry name" value="HDIG"/>
    <property type="match status" value="1"/>
</dbReference>
<evidence type="ECO:0000313" key="2">
    <source>
        <dbReference type="EMBL" id="SHN43429.1"/>
    </source>
</evidence>
<dbReference type="InterPro" id="IPR006674">
    <property type="entry name" value="HD_domain"/>
</dbReference>
<accession>A0A1M7RBB7</accession>
<dbReference type="SUPFAM" id="SSF109604">
    <property type="entry name" value="HD-domain/PDEase-like"/>
    <property type="match status" value="1"/>
</dbReference>
<dbReference type="Proteomes" id="UP000184440">
    <property type="component" value="Unassembled WGS sequence"/>
</dbReference>
<dbReference type="STRING" id="134849.SAMN05443668_109164"/>
<name>A0A1M7RBB7_9ACTN</name>
<reference evidence="2 3" key="1">
    <citation type="submission" date="2016-11" db="EMBL/GenBank/DDBJ databases">
        <authorList>
            <person name="Jaros S."/>
            <person name="Januszkiewicz K."/>
            <person name="Wedrychowicz H."/>
        </authorList>
    </citation>
    <scope>NUCLEOTIDE SEQUENCE [LARGE SCALE GENOMIC DNA]</scope>
    <source>
        <strain evidence="2 3">DSM 46144</strain>
    </source>
</reference>
<evidence type="ECO:0000313" key="3">
    <source>
        <dbReference type="Proteomes" id="UP000184440"/>
    </source>
</evidence>
<keyword evidence="3" id="KW-1185">Reference proteome</keyword>
<dbReference type="Pfam" id="PF01966">
    <property type="entry name" value="HD"/>
    <property type="match status" value="1"/>
</dbReference>
<dbReference type="InterPro" id="IPR003607">
    <property type="entry name" value="HD/PDEase_dom"/>
</dbReference>
<evidence type="ECO:0000259" key="1">
    <source>
        <dbReference type="Pfam" id="PF01966"/>
    </source>
</evidence>
<organism evidence="2 3">
    <name type="scientific">Cryptosporangium aurantiacum</name>
    <dbReference type="NCBI Taxonomy" id="134849"/>
    <lineage>
        <taxon>Bacteria</taxon>
        <taxon>Bacillati</taxon>
        <taxon>Actinomycetota</taxon>
        <taxon>Actinomycetes</taxon>
        <taxon>Cryptosporangiales</taxon>
        <taxon>Cryptosporangiaceae</taxon>
        <taxon>Cryptosporangium</taxon>
    </lineage>
</organism>
<gene>
    <name evidence="2" type="ORF">SAMN05443668_109164</name>
</gene>
<proteinExistence type="predicted"/>
<dbReference type="CDD" id="cd00077">
    <property type="entry name" value="HDc"/>
    <property type="match status" value="1"/>
</dbReference>
<dbReference type="InterPro" id="IPR006675">
    <property type="entry name" value="HDIG_dom"/>
</dbReference>
<protein>
    <recommendedName>
        <fullName evidence="1">HD domain-containing protein</fullName>
    </recommendedName>
</protein>
<sequence>MIPGDTWIPDDEQIRSLHRRLAPTAEAFELVYRHCQIVCRIAEQLLDRGGRRLDRQLVRAGSLLHDVGVYRLYDPAGVIDHANYVRHGVAGHQLLQELGWPERICRFCSHHTGTGLTRGDVIVQRLPIPVADYLPATEEEELVMYADKFHSKTTPPVFLTPEDCLTGLRRFGPDKAERFTALRTKFGDPDLAPVIGGHADR</sequence>
<dbReference type="OrthoDB" id="1722553at2"/>
<dbReference type="Gene3D" id="1.10.3210.10">
    <property type="entry name" value="Hypothetical protein af1432"/>
    <property type="match status" value="1"/>
</dbReference>
<dbReference type="RefSeq" id="WP_073260774.1">
    <property type="nucleotide sequence ID" value="NZ_FRCS01000009.1"/>
</dbReference>
<dbReference type="EMBL" id="FRCS01000009">
    <property type="protein sequence ID" value="SHN43429.1"/>
    <property type="molecule type" value="Genomic_DNA"/>
</dbReference>